<feature type="binding site" description="via carbamate group" evidence="4">
    <location>
        <position position="175"/>
    </location>
    <ligand>
        <name>Zn(2+)</name>
        <dbReference type="ChEBI" id="CHEBI:29105"/>
        <label>2</label>
    </ligand>
</feature>
<protein>
    <submittedName>
        <fullName evidence="6">Phosphotriesterase</fullName>
    </submittedName>
</protein>
<dbReference type="EMBL" id="VTFT01000001">
    <property type="protein sequence ID" value="TYT24892.1"/>
    <property type="molecule type" value="Genomic_DNA"/>
</dbReference>
<evidence type="ECO:0000256" key="2">
    <source>
        <dbReference type="ARBA" id="ARBA00022801"/>
    </source>
</evidence>
<dbReference type="InterPro" id="IPR001559">
    <property type="entry name" value="Phosphotriesterase"/>
</dbReference>
<dbReference type="Proteomes" id="UP000324973">
    <property type="component" value="Unassembled WGS sequence"/>
</dbReference>
<evidence type="ECO:0000256" key="4">
    <source>
        <dbReference type="PIRSR" id="PIRSR601559-51"/>
    </source>
</evidence>
<comment type="cofactor">
    <cofactor evidence="4">
        <name>a divalent metal cation</name>
        <dbReference type="ChEBI" id="CHEBI:60240"/>
    </cofactor>
    <text evidence="4">Binds 2 divalent metal cations per subunit.</text>
</comment>
<keyword evidence="1 4" id="KW-0479">Metal-binding</keyword>
<dbReference type="InterPro" id="IPR017947">
    <property type="entry name" value="AryldialkylPase_Zn-BS"/>
</dbReference>
<keyword evidence="2" id="KW-0378">Hydrolase</keyword>
<dbReference type="Pfam" id="PF02126">
    <property type="entry name" value="PTE"/>
    <property type="match status" value="1"/>
</dbReference>
<evidence type="ECO:0000256" key="1">
    <source>
        <dbReference type="ARBA" id="ARBA00022723"/>
    </source>
</evidence>
<evidence type="ECO:0000256" key="5">
    <source>
        <dbReference type="PROSITE-ProRule" id="PRU00679"/>
    </source>
</evidence>
<feature type="binding site" evidence="4">
    <location>
        <position position="245"/>
    </location>
    <ligand>
        <name>Zn(2+)</name>
        <dbReference type="ChEBI" id="CHEBI:29105"/>
        <label>2</label>
    </ligand>
</feature>
<keyword evidence="7" id="KW-1185">Reference proteome</keyword>
<gene>
    <name evidence="6" type="ORF">FZO89_00575</name>
</gene>
<dbReference type="GO" id="GO:0008270">
    <property type="term" value="F:zinc ion binding"/>
    <property type="evidence" value="ECO:0007669"/>
    <property type="project" value="InterPro"/>
</dbReference>
<feature type="modified residue" description="N6-carboxylysine" evidence="3 5">
    <location>
        <position position="175"/>
    </location>
</feature>
<feature type="binding site" evidence="4">
    <location>
        <position position="55"/>
    </location>
    <ligand>
        <name>Zn(2+)</name>
        <dbReference type="ChEBI" id="CHEBI:29105"/>
        <label>1</label>
    </ligand>
</feature>
<dbReference type="GO" id="GO:0016788">
    <property type="term" value="F:hydrolase activity, acting on ester bonds"/>
    <property type="evidence" value="ECO:0007669"/>
    <property type="project" value="InterPro"/>
</dbReference>
<dbReference type="PROSITE" id="PS51318">
    <property type="entry name" value="TAT"/>
    <property type="match status" value="1"/>
</dbReference>
<dbReference type="SUPFAM" id="SSF51556">
    <property type="entry name" value="Metallo-dependent hydrolases"/>
    <property type="match status" value="1"/>
</dbReference>
<comment type="caution">
    <text evidence="6">The sequence shown here is derived from an EMBL/GenBank/DDBJ whole genome shotgun (WGS) entry which is preliminary data.</text>
</comment>
<comment type="similarity">
    <text evidence="5">Belongs to the metallo-dependent hydrolases superfamily. Phosphotriesterase family.</text>
</comment>
<feature type="binding site" evidence="4">
    <location>
        <position position="57"/>
    </location>
    <ligand>
        <name>Zn(2+)</name>
        <dbReference type="ChEBI" id="CHEBI:29105"/>
        <label>1</label>
    </ligand>
</feature>
<dbReference type="PROSITE" id="PS01322">
    <property type="entry name" value="PHOSPHOTRIESTERASE_1"/>
    <property type="match status" value="1"/>
</dbReference>
<dbReference type="Gene3D" id="3.20.20.140">
    <property type="entry name" value="Metal-dependent hydrolases"/>
    <property type="match status" value="1"/>
</dbReference>
<evidence type="ECO:0000313" key="6">
    <source>
        <dbReference type="EMBL" id="TYT24892.1"/>
    </source>
</evidence>
<organism evidence="6 7">
    <name type="scientific">Luteimonas viscosa</name>
    <dbReference type="NCBI Taxonomy" id="1132694"/>
    <lineage>
        <taxon>Bacteria</taxon>
        <taxon>Pseudomonadati</taxon>
        <taxon>Pseudomonadota</taxon>
        <taxon>Gammaproteobacteria</taxon>
        <taxon>Lysobacterales</taxon>
        <taxon>Lysobacteraceae</taxon>
        <taxon>Luteimonas</taxon>
    </lineage>
</organism>
<evidence type="ECO:0000256" key="3">
    <source>
        <dbReference type="PIRSR" id="PIRSR601559-50"/>
    </source>
</evidence>
<dbReference type="OrthoDB" id="9795018at2"/>
<reference evidence="6 7" key="1">
    <citation type="submission" date="2019-08" db="EMBL/GenBank/DDBJ databases">
        <title>Luteimonas viscosus sp. nov., isolated from soil of a sunflower field.</title>
        <authorList>
            <person name="Jianli Z."/>
            <person name="Ying Z."/>
        </authorList>
    </citation>
    <scope>NUCLEOTIDE SEQUENCE [LARGE SCALE GENOMIC DNA]</scope>
    <source>
        <strain evidence="6 7">XBU10</strain>
    </source>
</reference>
<feature type="binding site" evidence="4">
    <location>
        <position position="208"/>
    </location>
    <ligand>
        <name>Zn(2+)</name>
        <dbReference type="ChEBI" id="CHEBI:29105"/>
        <label>2</label>
    </ligand>
</feature>
<dbReference type="InterPro" id="IPR006311">
    <property type="entry name" value="TAT_signal"/>
</dbReference>
<dbReference type="AlphaFoldDB" id="A0A5D4XPN8"/>
<dbReference type="PANTHER" id="PTHR10819">
    <property type="entry name" value="PHOSPHOTRIESTERASE-RELATED"/>
    <property type="match status" value="1"/>
</dbReference>
<feature type="binding site" description="via carbamate group" evidence="4">
    <location>
        <position position="175"/>
    </location>
    <ligand>
        <name>Zn(2+)</name>
        <dbReference type="ChEBI" id="CHEBI:29105"/>
        <label>1</label>
    </ligand>
</feature>
<dbReference type="PROSITE" id="PS51347">
    <property type="entry name" value="PHOSPHOTRIESTERASE_2"/>
    <property type="match status" value="1"/>
</dbReference>
<dbReference type="InterPro" id="IPR032466">
    <property type="entry name" value="Metal_Hydrolase"/>
</dbReference>
<proteinExistence type="inferred from homology"/>
<dbReference type="RefSeq" id="WP_149101442.1">
    <property type="nucleotide sequence ID" value="NZ_VTFT01000001.1"/>
</dbReference>
<sequence>MKRRTFLTTLAASAGGLVLPGCRSHPTHPQARGNGRVMTVNGQIEASELGMTLVHEHLYADLRPYAEQLAHPLAADADAVLGVVLPHLQKIRSLGCRSLVDCTATTLGRDPRLIRRLSQASGLHMLVATGAYVAAGGRFNAPHVLEGTGEQLAARWTGEWRNGIDGSGVRPGLVKLGLEGDPLSELERKVVRAAALTHRNTGLVIAAHTGPWEEVAPGRNARCAFEQLDLLQAEGVHPSAWIWVHAQNEVLAEHHIRAARRGGWVAFDGFRPGQVDRYLELIRRMRDEGLLHRVLVSQDAGWYDAGVPDGGEFNPFDPVFTTLIPALRADGFGEDEVQALFVRNPAQAFAFDLQRG</sequence>
<evidence type="ECO:0000313" key="7">
    <source>
        <dbReference type="Proteomes" id="UP000324973"/>
    </source>
</evidence>
<feature type="binding site" evidence="4">
    <location>
        <position position="299"/>
    </location>
    <ligand>
        <name>Zn(2+)</name>
        <dbReference type="ChEBI" id="CHEBI:29105"/>
        <label>1</label>
    </ligand>
</feature>
<name>A0A5D4XPN8_9GAMM</name>
<dbReference type="PANTHER" id="PTHR10819:SF3">
    <property type="entry name" value="PHOSPHOTRIESTERASE-RELATED PROTEIN"/>
    <property type="match status" value="1"/>
</dbReference>
<accession>A0A5D4XPN8</accession>